<feature type="compositionally biased region" description="Low complexity" evidence="12">
    <location>
        <begin position="710"/>
        <end position="730"/>
    </location>
</feature>
<feature type="region of interest" description="Disordered" evidence="12">
    <location>
        <begin position="586"/>
        <end position="743"/>
    </location>
</feature>
<evidence type="ECO:0000313" key="14">
    <source>
        <dbReference type="EMBL" id="KAK2818802.1"/>
    </source>
</evidence>
<feature type="coiled-coil region" evidence="11">
    <location>
        <begin position="210"/>
        <end position="316"/>
    </location>
</feature>
<dbReference type="FunFam" id="2.130.10.10:FF:000276">
    <property type="entry name" value="WD repeat-containing protein 91"/>
    <property type="match status" value="1"/>
</dbReference>
<evidence type="ECO:0000256" key="5">
    <source>
        <dbReference type="ARBA" id="ARBA00022574"/>
    </source>
</evidence>
<keyword evidence="7" id="KW-0967">Endosome</keyword>
<feature type="coiled-coil region" evidence="11">
    <location>
        <begin position="523"/>
        <end position="550"/>
    </location>
</feature>
<keyword evidence="6" id="KW-0677">Repeat</keyword>
<feature type="compositionally biased region" description="Polar residues" evidence="12">
    <location>
        <begin position="618"/>
        <end position="627"/>
    </location>
</feature>
<dbReference type="InterPro" id="IPR056327">
    <property type="entry name" value="ARMC9_CTLH-like_dom"/>
</dbReference>
<dbReference type="GO" id="GO:0141039">
    <property type="term" value="F:phosphatidylinositol 3-kinase inhibitor activity"/>
    <property type="evidence" value="ECO:0007669"/>
    <property type="project" value="InterPro"/>
</dbReference>
<sequence>MYYGPASTGTCSEDFSLELTLYYGSEKMCTRAKAVPPGHPPYYGPPPCSNEELWQLQNCLRHHNDKLRYQIDSMVQQIERLKKVKAMVGSPANNEKEEICRLKALIKSNYKAFVRERRTLYKTIRALESCIADLRHKVRDKEGKEECDSTAAQLEEEGSNAIRQNEQIPEVPLETTSSDRMCKKYMQEVKALTEQLSQRDTQILQLRGQIESLSDKLTERTEQLQTREAENTMKNQQWRKKINSLQEQVRQEVAKKDQIWEARVKLMDEKMKQQVTEEQREMEKEKIKLVNDIKDLQQRNTKLTEENRKLEKDRNKLVVGTCCSLSVSVTLIAHQVSEVIMGSAVERTDEHVREYLIYRGFTNTLKHLDSEIKADKEKGFRVDKIIDQLQQFVQSFDLFGLKEYWLYLDRRLFCRLEDVYRSTVNKLRTSLYRYYVINTIQTQEFFQRQALELQGQIEWRDWFILPFIPTPEQNPTFSPYFSRQWSDTFLVSLHNFLSVLFQFWIYWFPVLNCFPPQPVVLSFDAEVQKMTSLTEENEQLRQLLFALQTESRDQRDGEDMVHHKLPAYVQNMDRLGDTELDLVSSQRAVSTSTTPSRNFFSTFLPQGRRTPGKPPHGSTGSSPSQLAVNRKDPQTSQPAKLKEAIQAKEVKPVSSQASSSEAPSSQSQQSTNQATHPRHKRIQDHEKERKELFSKPAPQTPEKKGEAGEVETPSETSSEPLDSSSSNSRSCRGTEGGLSAEQPFIKLSQEEYGEHHSSIMHCRVDCSGRRVASLDVDGVIKVWSFNPIMQTKATIMSKSPLLSLEWATKPDRLLLLGSGVGTVRLYDTETKKNLYEMNIDETHPRILSLACSPSGSSFVCSAAALSRSGNVDSVPRPPTPVSGQLLLWDTKTVKQQLQFSLEPEPVAINCTAFNHNGNLLVTGAADGVIRLFDMQRYESAMSWRAHDGEVYSVEFSYDENTVFSIGEDGKFIQWNIHRCGVKQSEQLLPQDATGPFVLSGYSGYKQVQVPRGRLFAFDSEGQHVLTCSSSGGLIYRLTNGEPALESVLSLGGHKAPVVTVDWCSAVDCGTCLTASMDGKIKLSTLLAQKS</sequence>
<dbReference type="Pfam" id="PF00400">
    <property type="entry name" value="WD40"/>
    <property type="match status" value="3"/>
</dbReference>
<evidence type="ECO:0000256" key="3">
    <source>
        <dbReference type="ARBA" id="ARBA00006128"/>
    </source>
</evidence>
<dbReference type="InterPro" id="IPR015943">
    <property type="entry name" value="WD40/YVTN_repeat-like_dom_sf"/>
</dbReference>
<dbReference type="PROSITE" id="PS50082">
    <property type="entry name" value="WD_REPEATS_2"/>
    <property type="match status" value="2"/>
</dbReference>
<keyword evidence="15" id="KW-1185">Reference proteome</keyword>
<evidence type="ECO:0000256" key="10">
    <source>
        <dbReference type="PROSITE-ProRule" id="PRU00221"/>
    </source>
</evidence>
<name>A0AA88LMY0_CHASR</name>
<feature type="compositionally biased region" description="Basic and acidic residues" evidence="12">
    <location>
        <begin position="640"/>
        <end position="651"/>
    </location>
</feature>
<feature type="repeat" description="WD" evidence="10">
    <location>
        <begin position="901"/>
        <end position="942"/>
    </location>
</feature>
<dbReference type="GO" id="GO:0031901">
    <property type="term" value="C:early endosome membrane"/>
    <property type="evidence" value="ECO:0007669"/>
    <property type="project" value="UniProtKB-SubCell"/>
</dbReference>
<dbReference type="InterPro" id="IPR036322">
    <property type="entry name" value="WD40_repeat_dom_sf"/>
</dbReference>
<feature type="compositionally biased region" description="Basic and acidic residues" evidence="12">
    <location>
        <begin position="683"/>
        <end position="693"/>
    </location>
</feature>
<dbReference type="PANTHER" id="PTHR13083:SF3">
    <property type="entry name" value="WD REPEAT-CONTAINING PROTEIN 91"/>
    <property type="match status" value="1"/>
</dbReference>
<keyword evidence="9" id="KW-0472">Membrane</keyword>
<dbReference type="Proteomes" id="UP001187415">
    <property type="component" value="Unassembled WGS sequence"/>
</dbReference>
<evidence type="ECO:0000256" key="1">
    <source>
        <dbReference type="ARBA" id="ARBA00004220"/>
    </source>
</evidence>
<keyword evidence="5 10" id="KW-0853">WD repeat</keyword>
<evidence type="ECO:0000256" key="2">
    <source>
        <dbReference type="ARBA" id="ARBA00004414"/>
    </source>
</evidence>
<accession>A0AA88LMY0</accession>
<protein>
    <recommendedName>
        <fullName evidence="4">WD repeat-containing protein 91</fullName>
    </recommendedName>
</protein>
<evidence type="ECO:0000313" key="15">
    <source>
        <dbReference type="Proteomes" id="UP001187415"/>
    </source>
</evidence>
<feature type="compositionally biased region" description="Low complexity" evidence="12">
    <location>
        <begin position="654"/>
        <end position="670"/>
    </location>
</feature>
<dbReference type="GO" id="GO:0045022">
    <property type="term" value="P:early endosome to late endosome transport"/>
    <property type="evidence" value="ECO:0007669"/>
    <property type="project" value="InterPro"/>
</dbReference>
<dbReference type="AlphaFoldDB" id="A0AA88LMY0"/>
<gene>
    <name evidence="14" type="ORF">Q5P01_024363</name>
</gene>
<dbReference type="Pfam" id="PF23138">
    <property type="entry name" value="CTLH_Armc9"/>
    <property type="match status" value="1"/>
</dbReference>
<evidence type="ECO:0000256" key="6">
    <source>
        <dbReference type="ARBA" id="ARBA00022737"/>
    </source>
</evidence>
<dbReference type="SUPFAM" id="SSF50978">
    <property type="entry name" value="WD40 repeat-like"/>
    <property type="match status" value="1"/>
</dbReference>
<keyword evidence="8 11" id="KW-0175">Coiled coil</keyword>
<dbReference type="FunFam" id="2.130.10.10:FF:001230">
    <property type="entry name" value="WD repeat-containing protein 91"/>
    <property type="match status" value="1"/>
</dbReference>
<dbReference type="GO" id="GO:0051898">
    <property type="term" value="P:negative regulation of phosphatidylinositol 3-kinase/protein kinase B signal transduction"/>
    <property type="evidence" value="ECO:0007669"/>
    <property type="project" value="InterPro"/>
</dbReference>
<comment type="subcellular location">
    <subcellularLocation>
        <location evidence="1">Early endosome membrane</location>
        <topology evidence="1">Peripheral membrane protein</topology>
    </subcellularLocation>
    <subcellularLocation>
        <location evidence="2">Late endosome membrane</location>
    </subcellularLocation>
</comment>
<dbReference type="SMART" id="SM00320">
    <property type="entry name" value="WD40"/>
    <property type="match status" value="5"/>
</dbReference>
<dbReference type="EMBL" id="JAUPFM010000020">
    <property type="protein sequence ID" value="KAK2818802.1"/>
    <property type="molecule type" value="Genomic_DNA"/>
</dbReference>
<evidence type="ECO:0000256" key="12">
    <source>
        <dbReference type="SAM" id="MobiDB-lite"/>
    </source>
</evidence>
<feature type="domain" description="ARMC9 CTLH-like" evidence="13">
    <location>
        <begin position="387"/>
        <end position="502"/>
    </location>
</feature>
<dbReference type="InterPro" id="IPR001680">
    <property type="entry name" value="WD40_rpt"/>
</dbReference>
<organism evidence="14 15">
    <name type="scientific">Channa striata</name>
    <name type="common">Snakehead murrel</name>
    <name type="synonym">Ophicephalus striatus</name>
    <dbReference type="NCBI Taxonomy" id="64152"/>
    <lineage>
        <taxon>Eukaryota</taxon>
        <taxon>Metazoa</taxon>
        <taxon>Chordata</taxon>
        <taxon>Craniata</taxon>
        <taxon>Vertebrata</taxon>
        <taxon>Euteleostomi</taxon>
        <taxon>Actinopterygii</taxon>
        <taxon>Neopterygii</taxon>
        <taxon>Teleostei</taxon>
        <taxon>Neoteleostei</taxon>
        <taxon>Acanthomorphata</taxon>
        <taxon>Anabantaria</taxon>
        <taxon>Anabantiformes</taxon>
        <taxon>Channoidei</taxon>
        <taxon>Channidae</taxon>
        <taxon>Channa</taxon>
    </lineage>
</organism>
<evidence type="ECO:0000256" key="11">
    <source>
        <dbReference type="SAM" id="Coils"/>
    </source>
</evidence>
<evidence type="ECO:0000259" key="13">
    <source>
        <dbReference type="Pfam" id="PF23138"/>
    </source>
</evidence>
<dbReference type="PANTHER" id="PTHR13083">
    <property type="entry name" value="WD REPEAT-CONTAINING PROTEIN 91"/>
    <property type="match status" value="1"/>
</dbReference>
<evidence type="ECO:0000256" key="7">
    <source>
        <dbReference type="ARBA" id="ARBA00022753"/>
    </source>
</evidence>
<feature type="compositionally biased region" description="Polar residues" evidence="12">
    <location>
        <begin position="586"/>
        <end position="604"/>
    </location>
</feature>
<comment type="similarity">
    <text evidence="3">Belongs to the WD repeat WDR91 family.</text>
</comment>
<dbReference type="InterPro" id="IPR039724">
    <property type="entry name" value="WDR91"/>
</dbReference>
<dbReference type="GO" id="GO:0031902">
    <property type="term" value="C:late endosome membrane"/>
    <property type="evidence" value="ECO:0007669"/>
    <property type="project" value="UniProtKB-SubCell"/>
</dbReference>
<proteinExistence type="inferred from homology"/>
<evidence type="ECO:0000256" key="9">
    <source>
        <dbReference type="ARBA" id="ARBA00023136"/>
    </source>
</evidence>
<evidence type="ECO:0000256" key="4">
    <source>
        <dbReference type="ARBA" id="ARBA00021116"/>
    </source>
</evidence>
<feature type="repeat" description="WD" evidence="10">
    <location>
        <begin position="943"/>
        <end position="976"/>
    </location>
</feature>
<reference evidence="14" key="1">
    <citation type="submission" date="2023-07" db="EMBL/GenBank/DDBJ databases">
        <title>Chromosome-level Genome Assembly of Striped Snakehead (Channa striata).</title>
        <authorList>
            <person name="Liu H."/>
        </authorList>
    </citation>
    <scope>NUCLEOTIDE SEQUENCE</scope>
    <source>
        <strain evidence="14">Gz</strain>
        <tissue evidence="14">Muscle</tissue>
    </source>
</reference>
<evidence type="ECO:0000256" key="8">
    <source>
        <dbReference type="ARBA" id="ARBA00023054"/>
    </source>
</evidence>
<dbReference type="Gene3D" id="2.130.10.10">
    <property type="entry name" value="YVTN repeat-like/Quinoprotein amine dehydrogenase"/>
    <property type="match status" value="3"/>
</dbReference>
<comment type="caution">
    <text evidence="14">The sequence shown here is derived from an EMBL/GenBank/DDBJ whole genome shotgun (WGS) entry which is preliminary data.</text>
</comment>